<protein>
    <submittedName>
        <fullName evidence="1">Uncharacterized protein</fullName>
    </submittedName>
</protein>
<dbReference type="EMBL" id="JUFX02000035">
    <property type="protein sequence ID" value="KPH88465.1"/>
    <property type="molecule type" value="Genomic_DNA"/>
</dbReference>
<evidence type="ECO:0000313" key="2">
    <source>
        <dbReference type="Proteomes" id="UP000031553"/>
    </source>
</evidence>
<gene>
    <name evidence="1" type="ORF">GLUCOINTEAF2_0201667</name>
</gene>
<sequence length="87" mass="10159">MAFVPVKIHEPDNIRARIQDVESACPHALSMNIIRQIEQDRNLRPGRFTLDGVEQRGLARNFTGDMRALHRMVEIIVDQQVRHWLKC</sequence>
<comment type="caution">
    <text evidence="1">The sequence shown here is derived from an EMBL/GenBank/DDBJ whole genome shotgun (WGS) entry which is preliminary data.</text>
</comment>
<proteinExistence type="predicted"/>
<dbReference type="Proteomes" id="UP000031553">
    <property type="component" value="Unassembled WGS sequence"/>
</dbReference>
<name>A0A0N1FDL6_9PROT</name>
<accession>A0A0N1FDL6</accession>
<evidence type="ECO:0000313" key="1">
    <source>
        <dbReference type="EMBL" id="KPH88465.1"/>
    </source>
</evidence>
<organism evidence="1 2">
    <name type="scientific">Komagataeibacter intermedius AF2</name>
    <dbReference type="NCBI Taxonomy" id="1458464"/>
    <lineage>
        <taxon>Bacteria</taxon>
        <taxon>Pseudomonadati</taxon>
        <taxon>Pseudomonadota</taxon>
        <taxon>Alphaproteobacteria</taxon>
        <taxon>Acetobacterales</taxon>
        <taxon>Acetobacteraceae</taxon>
        <taxon>Komagataeibacter</taxon>
    </lineage>
</organism>
<reference evidence="1 2" key="1">
    <citation type="submission" date="2015-07" db="EMBL/GenBank/DDBJ databases">
        <title>Draft Genome Sequence of Komagataeibacter intermedius Strain AF2, Isolated from Kombucha Tea.</title>
        <authorList>
            <person name="Santos R.A."/>
            <person name="Berretta A.A."/>
            <person name="Barud H.S."/>
            <person name="Ribeiro S.J."/>
            <person name="Gonzalez-Garcia L.N."/>
            <person name="Zucchi T.D."/>
            <person name="Goldman G.H."/>
            <person name="Riano-Pachon D.M."/>
        </authorList>
    </citation>
    <scope>NUCLEOTIDE SEQUENCE [LARGE SCALE GENOMIC DNA]</scope>
    <source>
        <strain evidence="1 2">AF2</strain>
    </source>
</reference>
<dbReference type="AlphaFoldDB" id="A0A0N1FDL6"/>